<keyword evidence="5 6" id="KW-0067">ATP-binding</keyword>
<reference evidence="9" key="1">
    <citation type="submission" date="2020-02" db="EMBL/GenBank/DDBJ databases">
        <authorList>
            <person name="Meier V. D."/>
        </authorList>
    </citation>
    <scope>NUCLEOTIDE SEQUENCE</scope>
    <source>
        <strain evidence="9">AVDCRST_MAG83</strain>
    </source>
</reference>
<dbReference type="HAMAP" id="MF_00065">
    <property type="entry name" value="Adenylyl_sulf_kinase"/>
    <property type="match status" value="1"/>
</dbReference>
<dbReference type="NCBIfam" id="TIGR00455">
    <property type="entry name" value="apsK"/>
    <property type="match status" value="1"/>
</dbReference>
<evidence type="ECO:0000256" key="5">
    <source>
        <dbReference type="ARBA" id="ARBA00022840"/>
    </source>
</evidence>
<dbReference type="AlphaFoldDB" id="A0A6J4HIE9"/>
<gene>
    <name evidence="6" type="primary">cysC</name>
    <name evidence="9" type="ORF">AVDCRST_MAG83-762</name>
</gene>
<evidence type="ECO:0000256" key="1">
    <source>
        <dbReference type="ARBA" id="ARBA00001823"/>
    </source>
</evidence>
<feature type="binding site" evidence="6">
    <location>
        <begin position="286"/>
        <end position="293"/>
    </location>
    <ligand>
        <name>ATP</name>
        <dbReference type="ChEBI" id="CHEBI:30616"/>
    </ligand>
</feature>
<dbReference type="EC" id="2.7.1.25" evidence="2 6"/>
<comment type="pathway">
    <text evidence="6">Sulfur metabolism; hydrogen sulfide biosynthesis; sulfite from sulfate: step 2/3.</text>
</comment>
<evidence type="ECO:0000313" key="9">
    <source>
        <dbReference type="EMBL" id="CAA9224525.1"/>
    </source>
</evidence>
<evidence type="ECO:0000256" key="2">
    <source>
        <dbReference type="ARBA" id="ARBA00012121"/>
    </source>
</evidence>
<dbReference type="NCBIfam" id="NF003013">
    <property type="entry name" value="PRK03846.1"/>
    <property type="match status" value="1"/>
</dbReference>
<name>A0A6J4HIE9_9MICC</name>
<comment type="catalytic activity">
    <reaction evidence="1 6">
        <text>adenosine 5'-phosphosulfate + ATP = 3'-phosphoadenylyl sulfate + ADP + H(+)</text>
        <dbReference type="Rhea" id="RHEA:24152"/>
        <dbReference type="ChEBI" id="CHEBI:15378"/>
        <dbReference type="ChEBI" id="CHEBI:30616"/>
        <dbReference type="ChEBI" id="CHEBI:58243"/>
        <dbReference type="ChEBI" id="CHEBI:58339"/>
        <dbReference type="ChEBI" id="CHEBI:456216"/>
        <dbReference type="EC" id="2.7.1.25"/>
    </reaction>
</comment>
<dbReference type="InterPro" id="IPR002891">
    <property type="entry name" value="APS"/>
</dbReference>
<accession>A0A6J4HIE9</accession>
<dbReference type="UniPathway" id="UPA00140">
    <property type="reaction ID" value="UER00205"/>
</dbReference>
<sequence length="451" mass="46318">MTSWQDVLHHPVLQLRGHSLDLLELLLGGLYAPAGGYCLPGLKPVSWPAEPTLRVPATTARAALARGGLLLADPDGTPLARLTVDGTAAGAGEEDVYVSGTLAPLQPAEHGPFRRLRLTVPLAAPEIRGGDRAPLVVAAFAGVPSLEQLTRTLVGARGGNLVLLAVADSDTARQEGTARLIESLEAVAAHVPGGRVRLLIVPTGTVPAESAPAGIVPAGATGHDGSAPAGDAARLLARLGADILLDFTSGPPGGPHAAAAGPGRSDGRGSPAGATRRRGLVVLFTGLSGSGKSTLAREVAERLQRADGRHTELLDGDDVRTLLSSGLGFSRADRELNVRRIGWVAARVAEAGGIALCAPIAPFESSRREVRAMASASSDFLLVHVSTPLAVCEERDRKGLYAKARAGLIPEFTGISSPYEEPGDADVVVDLAQVGVAEGAARLLDAVRRLG</sequence>
<comment type="similarity">
    <text evidence="6">Belongs to the APS kinase family.</text>
</comment>
<dbReference type="Gene3D" id="3.40.50.300">
    <property type="entry name" value="P-loop containing nucleotide triphosphate hydrolases"/>
    <property type="match status" value="1"/>
</dbReference>
<comment type="function">
    <text evidence="6">Catalyzes the synthesis of activated sulfate.</text>
</comment>
<dbReference type="GO" id="GO:0005524">
    <property type="term" value="F:ATP binding"/>
    <property type="evidence" value="ECO:0007669"/>
    <property type="project" value="UniProtKB-UniRule"/>
</dbReference>
<protein>
    <recommendedName>
        <fullName evidence="2 6">Adenylyl-sulfate kinase</fullName>
        <ecNumber evidence="2 6">2.7.1.25</ecNumber>
    </recommendedName>
    <alternativeName>
        <fullName evidence="6">APS kinase</fullName>
    </alternativeName>
    <alternativeName>
        <fullName evidence="6">ATP adenosine-5'-phosphosulfate 3'-phosphotransferase</fullName>
    </alternativeName>
    <alternativeName>
        <fullName evidence="6">Adenosine-5'-phosphosulfate kinase</fullName>
    </alternativeName>
</protein>
<organism evidence="9">
    <name type="scientific">uncultured Arthrobacter sp</name>
    <dbReference type="NCBI Taxonomy" id="114050"/>
    <lineage>
        <taxon>Bacteria</taxon>
        <taxon>Bacillati</taxon>
        <taxon>Actinomycetota</taxon>
        <taxon>Actinomycetes</taxon>
        <taxon>Micrococcales</taxon>
        <taxon>Micrococcaceae</taxon>
        <taxon>Arthrobacter</taxon>
        <taxon>environmental samples</taxon>
    </lineage>
</organism>
<dbReference type="PANTHER" id="PTHR42700:SF1">
    <property type="entry name" value="SULFATE ADENYLYLTRANSFERASE"/>
    <property type="match status" value="1"/>
</dbReference>
<dbReference type="InterPro" id="IPR059117">
    <property type="entry name" value="APS_kinase_dom"/>
</dbReference>
<feature type="domain" description="APS kinase" evidence="8">
    <location>
        <begin position="278"/>
        <end position="430"/>
    </location>
</feature>
<dbReference type="CDD" id="cd02027">
    <property type="entry name" value="APSK"/>
    <property type="match status" value="1"/>
</dbReference>
<keyword evidence="4 6" id="KW-0547">Nucleotide-binding</keyword>
<dbReference type="InterPro" id="IPR027417">
    <property type="entry name" value="P-loop_NTPase"/>
</dbReference>
<keyword evidence="6" id="KW-0597">Phosphoprotein</keyword>
<dbReference type="PANTHER" id="PTHR42700">
    <property type="entry name" value="SULFATE ADENYLYLTRANSFERASE"/>
    <property type="match status" value="1"/>
</dbReference>
<dbReference type="GO" id="GO:0070814">
    <property type="term" value="P:hydrogen sulfide biosynthetic process"/>
    <property type="evidence" value="ECO:0007669"/>
    <property type="project" value="UniProtKB-UniRule"/>
</dbReference>
<dbReference type="GO" id="GO:0019379">
    <property type="term" value="P:sulfate assimilation, phosphoadenylyl sulfate reduction by phosphoadenylyl-sulfate reductase (thioredoxin)"/>
    <property type="evidence" value="ECO:0007669"/>
    <property type="project" value="TreeGrafter"/>
</dbReference>
<dbReference type="GO" id="GO:0005737">
    <property type="term" value="C:cytoplasm"/>
    <property type="evidence" value="ECO:0007669"/>
    <property type="project" value="TreeGrafter"/>
</dbReference>
<dbReference type="RefSeq" id="WP_294565102.1">
    <property type="nucleotide sequence ID" value="NZ_CADCTE010000052.1"/>
</dbReference>
<dbReference type="GO" id="GO:0004781">
    <property type="term" value="F:sulfate adenylyltransferase (ATP) activity"/>
    <property type="evidence" value="ECO:0007669"/>
    <property type="project" value="TreeGrafter"/>
</dbReference>
<dbReference type="GO" id="GO:0010134">
    <property type="term" value="P:sulfate assimilation via adenylyl sulfate reduction"/>
    <property type="evidence" value="ECO:0007669"/>
    <property type="project" value="TreeGrafter"/>
</dbReference>
<dbReference type="InterPro" id="IPR050512">
    <property type="entry name" value="Sulf_AdTrans/APS_kinase"/>
</dbReference>
<evidence type="ECO:0000256" key="6">
    <source>
        <dbReference type="HAMAP-Rule" id="MF_00065"/>
    </source>
</evidence>
<keyword evidence="3 6" id="KW-0808">Transferase</keyword>
<evidence type="ECO:0000259" key="8">
    <source>
        <dbReference type="Pfam" id="PF01583"/>
    </source>
</evidence>
<keyword evidence="6 9" id="KW-0418">Kinase</keyword>
<comment type="caution">
    <text evidence="6">Lacks conserved residue(s) required for the propagation of feature annotation.</text>
</comment>
<dbReference type="SUPFAM" id="SSF52540">
    <property type="entry name" value="P-loop containing nucleoside triphosphate hydrolases"/>
    <property type="match status" value="1"/>
</dbReference>
<feature type="region of interest" description="Disordered" evidence="7">
    <location>
        <begin position="250"/>
        <end position="274"/>
    </location>
</feature>
<proteinExistence type="inferred from homology"/>
<dbReference type="EMBL" id="CADCTE010000052">
    <property type="protein sequence ID" value="CAA9224525.1"/>
    <property type="molecule type" value="Genomic_DNA"/>
</dbReference>
<dbReference type="GO" id="GO:0004020">
    <property type="term" value="F:adenylylsulfate kinase activity"/>
    <property type="evidence" value="ECO:0007669"/>
    <property type="project" value="UniProtKB-UniRule"/>
</dbReference>
<evidence type="ECO:0000256" key="7">
    <source>
        <dbReference type="SAM" id="MobiDB-lite"/>
    </source>
</evidence>
<dbReference type="Pfam" id="PF01583">
    <property type="entry name" value="APS_kinase"/>
    <property type="match status" value="1"/>
</dbReference>
<evidence type="ECO:0000256" key="4">
    <source>
        <dbReference type="ARBA" id="ARBA00022741"/>
    </source>
</evidence>
<evidence type="ECO:0000256" key="3">
    <source>
        <dbReference type="ARBA" id="ARBA00022679"/>
    </source>
</evidence>